<dbReference type="EMBL" id="SRYA01000026">
    <property type="protein sequence ID" value="TGY95677.1"/>
    <property type="molecule type" value="Genomic_DNA"/>
</dbReference>
<evidence type="ECO:0000313" key="1">
    <source>
        <dbReference type="EMBL" id="TGY95677.1"/>
    </source>
</evidence>
<reference evidence="1" key="1">
    <citation type="submission" date="2019-04" db="EMBL/GenBank/DDBJ databases">
        <title>Microbes associate with the intestines of laboratory mice.</title>
        <authorList>
            <person name="Navarre W."/>
            <person name="Wong E."/>
            <person name="Huang K."/>
            <person name="Tropini C."/>
            <person name="Ng K."/>
            <person name="Yu B."/>
        </authorList>
    </citation>
    <scope>NUCLEOTIDE SEQUENCE</scope>
    <source>
        <strain evidence="1">NM01_1-7b</strain>
    </source>
</reference>
<sequence length="209" mass="24007">MKFEWRKHEKALYGAKSIPALVDIPTQNFIMIKGSGNPNGTDFSDRVGALFSLAYAIKMGYKSTATENILSNEIHDFTVYPLEGIWKQKNVDTESAAGKLIKENLEYTIMIRQPDFITSKMVCAALERVKIKKPNQLYEEIIFDTIHDGKCVEILHIGSYDNEPFSFGQMDRFAKENGLQRITDCHREIYLTNRTKADKLKTILRYKVN</sequence>
<keyword evidence="2" id="KW-1185">Reference proteome</keyword>
<dbReference type="Proteomes" id="UP000304953">
    <property type="component" value="Unassembled WGS sequence"/>
</dbReference>
<organism evidence="1 2">
    <name type="scientific">Petralouisia muris</name>
    <dbReference type="NCBI Taxonomy" id="3032872"/>
    <lineage>
        <taxon>Bacteria</taxon>
        <taxon>Bacillati</taxon>
        <taxon>Bacillota</taxon>
        <taxon>Clostridia</taxon>
        <taxon>Lachnospirales</taxon>
        <taxon>Lachnospiraceae</taxon>
        <taxon>Petralouisia</taxon>
    </lineage>
</organism>
<protein>
    <submittedName>
        <fullName evidence="1">Small molecule-binding protein</fullName>
    </submittedName>
</protein>
<gene>
    <name evidence="1" type="ORF">E5329_14020</name>
</gene>
<comment type="caution">
    <text evidence="1">The sequence shown here is derived from an EMBL/GenBank/DDBJ whole genome shotgun (WGS) entry which is preliminary data.</text>
</comment>
<name>A0AC61RV98_9FIRM</name>
<accession>A0AC61RV98</accession>
<evidence type="ECO:0000313" key="2">
    <source>
        <dbReference type="Proteomes" id="UP000304953"/>
    </source>
</evidence>
<proteinExistence type="predicted"/>